<sequence length="45" mass="5088">MRLFILTRYCGERGGGNVSFINENCATKDKTDKNIFLDLDPGKHV</sequence>
<proteinExistence type="predicted"/>
<reference evidence="1" key="1">
    <citation type="submission" date="2014-11" db="EMBL/GenBank/DDBJ databases">
        <authorList>
            <person name="Amaro Gonzalez C."/>
        </authorList>
    </citation>
    <scope>NUCLEOTIDE SEQUENCE</scope>
</reference>
<evidence type="ECO:0000313" key="1">
    <source>
        <dbReference type="EMBL" id="JAH50845.1"/>
    </source>
</evidence>
<dbReference type="EMBL" id="GBXM01057732">
    <property type="protein sequence ID" value="JAH50845.1"/>
    <property type="molecule type" value="Transcribed_RNA"/>
</dbReference>
<dbReference type="AlphaFoldDB" id="A0A0E9TD90"/>
<reference evidence="1" key="2">
    <citation type="journal article" date="2015" name="Fish Shellfish Immunol.">
        <title>Early steps in the European eel (Anguilla anguilla)-Vibrio vulnificus interaction in the gills: Role of the RtxA13 toxin.</title>
        <authorList>
            <person name="Callol A."/>
            <person name="Pajuelo D."/>
            <person name="Ebbesson L."/>
            <person name="Teles M."/>
            <person name="MacKenzie S."/>
            <person name="Amaro C."/>
        </authorList>
    </citation>
    <scope>NUCLEOTIDE SEQUENCE</scope>
</reference>
<protein>
    <submittedName>
        <fullName evidence="1">Uncharacterized protein</fullName>
    </submittedName>
</protein>
<organism evidence="1">
    <name type="scientific">Anguilla anguilla</name>
    <name type="common">European freshwater eel</name>
    <name type="synonym">Muraena anguilla</name>
    <dbReference type="NCBI Taxonomy" id="7936"/>
    <lineage>
        <taxon>Eukaryota</taxon>
        <taxon>Metazoa</taxon>
        <taxon>Chordata</taxon>
        <taxon>Craniata</taxon>
        <taxon>Vertebrata</taxon>
        <taxon>Euteleostomi</taxon>
        <taxon>Actinopterygii</taxon>
        <taxon>Neopterygii</taxon>
        <taxon>Teleostei</taxon>
        <taxon>Anguilliformes</taxon>
        <taxon>Anguillidae</taxon>
        <taxon>Anguilla</taxon>
    </lineage>
</organism>
<accession>A0A0E9TD90</accession>
<name>A0A0E9TD90_ANGAN</name>